<dbReference type="EMBL" id="AXCR01000010">
    <property type="protein sequence ID" value="KJR83068.1"/>
    <property type="molecule type" value="Genomic_DNA"/>
</dbReference>
<reference evidence="1 2" key="2">
    <citation type="journal article" date="2015" name="Eukaryot. Cell">
        <title>Asexual propagation of a virulent clone complex in a human and feline outbreak of sporotrichosis.</title>
        <authorList>
            <person name="Teixeira Mde M."/>
            <person name="Rodrigues A.M."/>
            <person name="Tsui C.K."/>
            <person name="de Almeida L.G."/>
            <person name="Van Diepeningen A.D."/>
            <person name="van den Ende B.G."/>
            <person name="Fernandes G.F."/>
            <person name="Kano R."/>
            <person name="Hamelin R.C."/>
            <person name="Lopes-Bezerra L.M."/>
            <person name="Vasconcelos A.T."/>
            <person name="de Hoog S."/>
            <person name="de Camargo Z.P."/>
            <person name="Felipe M.S."/>
        </authorList>
    </citation>
    <scope>NUCLEOTIDE SEQUENCE [LARGE SCALE GENOMIC DNA]</scope>
    <source>
        <strain evidence="1 2">1099-18</strain>
    </source>
</reference>
<reference evidence="1 2" key="1">
    <citation type="journal article" date="2014" name="BMC Genomics">
        <title>Comparative genomics of the major fungal agents of human and animal Sporotrichosis: Sporothrix schenckii and Sporothrix brasiliensis.</title>
        <authorList>
            <person name="Teixeira M.M."/>
            <person name="de Almeida L.G."/>
            <person name="Kubitschek-Barreira P."/>
            <person name="Alves F.L."/>
            <person name="Kioshima E.S."/>
            <person name="Abadio A.K."/>
            <person name="Fernandes L."/>
            <person name="Derengowski L.S."/>
            <person name="Ferreira K.S."/>
            <person name="Souza R.C."/>
            <person name="Ruiz J.C."/>
            <person name="de Andrade N.C."/>
            <person name="Paes H.C."/>
            <person name="Nicola A.M."/>
            <person name="Albuquerque P."/>
            <person name="Gerber A.L."/>
            <person name="Martins V.P."/>
            <person name="Peconick L.D."/>
            <person name="Neto A.V."/>
            <person name="Chaucanez C.B."/>
            <person name="Silva P.A."/>
            <person name="Cunha O.L."/>
            <person name="de Oliveira F.F."/>
            <person name="dos Santos T.C."/>
            <person name="Barros A.L."/>
            <person name="Soares M.A."/>
            <person name="de Oliveira L.M."/>
            <person name="Marini M.M."/>
            <person name="Villalobos-Duno H."/>
            <person name="Cunha M.M."/>
            <person name="de Hoog S."/>
            <person name="da Silveira J.F."/>
            <person name="Henrissat B."/>
            <person name="Nino-Vega G.A."/>
            <person name="Cisalpino P.S."/>
            <person name="Mora-Montes H.M."/>
            <person name="Almeida S.R."/>
            <person name="Stajich J.E."/>
            <person name="Lopes-Bezerra L.M."/>
            <person name="Vasconcelos A.T."/>
            <person name="Felipe M.S."/>
        </authorList>
    </citation>
    <scope>NUCLEOTIDE SEQUENCE [LARGE SCALE GENOMIC DNA]</scope>
    <source>
        <strain evidence="1 2">1099-18</strain>
    </source>
</reference>
<organism evidence="1 2">
    <name type="scientific">Sporothrix schenckii 1099-18</name>
    <dbReference type="NCBI Taxonomy" id="1397361"/>
    <lineage>
        <taxon>Eukaryota</taxon>
        <taxon>Fungi</taxon>
        <taxon>Dikarya</taxon>
        <taxon>Ascomycota</taxon>
        <taxon>Pezizomycotina</taxon>
        <taxon>Sordariomycetes</taxon>
        <taxon>Sordariomycetidae</taxon>
        <taxon>Ophiostomatales</taxon>
        <taxon>Ophiostomataceae</taxon>
        <taxon>Sporothrix</taxon>
    </lineage>
</organism>
<dbReference type="GeneID" id="27666749"/>
<gene>
    <name evidence="1" type="ORF">SPSK_04672</name>
</gene>
<accession>A0A0F2M029</accession>
<dbReference type="AlphaFoldDB" id="A0A0F2M029"/>
<dbReference type="Proteomes" id="UP000033710">
    <property type="component" value="Unassembled WGS sequence"/>
</dbReference>
<dbReference type="RefSeq" id="XP_016585744.1">
    <property type="nucleotide sequence ID" value="XM_016731472.1"/>
</dbReference>
<sequence>MAGIQLPLFARASVRRECKSSCETMFYNMDKSHIQQTRPLDLSLYYLLRRLPSGFDPQSTTCCGEWIPSAAFSFSLMAKARPESLPRGARVWLFCKTPRLHAQNEGESGTNTQPTRPNSIC</sequence>
<evidence type="ECO:0000313" key="1">
    <source>
        <dbReference type="EMBL" id="KJR83068.1"/>
    </source>
</evidence>
<proteinExistence type="predicted"/>
<dbReference type="VEuPathDB" id="FungiDB:SPSK_04672"/>
<evidence type="ECO:0000313" key="2">
    <source>
        <dbReference type="Proteomes" id="UP000033710"/>
    </source>
</evidence>
<name>A0A0F2M029_SPOSC</name>
<comment type="caution">
    <text evidence="1">The sequence shown here is derived from an EMBL/GenBank/DDBJ whole genome shotgun (WGS) entry which is preliminary data.</text>
</comment>
<dbReference type="KEGG" id="ssck:SPSK_04672"/>
<protein>
    <submittedName>
        <fullName evidence="1">Uncharacterized protein</fullName>
    </submittedName>
</protein>